<evidence type="ECO:0000256" key="1">
    <source>
        <dbReference type="SAM" id="Phobius"/>
    </source>
</evidence>
<feature type="transmembrane region" description="Helical" evidence="1">
    <location>
        <begin position="41"/>
        <end position="58"/>
    </location>
</feature>
<evidence type="ECO:0000313" key="2">
    <source>
        <dbReference type="EMBL" id="MBC5862208.1"/>
    </source>
</evidence>
<evidence type="ECO:0000313" key="3">
    <source>
        <dbReference type="Proteomes" id="UP000621670"/>
    </source>
</evidence>
<keyword evidence="3" id="KW-1185">Reference proteome</keyword>
<dbReference type="Proteomes" id="UP000621670">
    <property type="component" value="Unassembled WGS sequence"/>
</dbReference>
<dbReference type="RefSeq" id="WP_166132855.1">
    <property type="nucleotide sequence ID" value="NZ_JAAOBY010000001.1"/>
</dbReference>
<protein>
    <submittedName>
        <fullName evidence="2">Uncharacterized protein</fullName>
    </submittedName>
</protein>
<feature type="transmembrane region" description="Helical" evidence="1">
    <location>
        <begin position="12"/>
        <end position="29"/>
    </location>
</feature>
<keyword evidence="1" id="KW-0472">Membrane</keyword>
<proteinExistence type="predicted"/>
<keyword evidence="1" id="KW-0812">Transmembrane</keyword>
<name>A0ABR7JCX7_9FLAO</name>
<dbReference type="EMBL" id="JACRUM010000001">
    <property type="protein sequence ID" value="MBC5862208.1"/>
    <property type="molecule type" value="Genomic_DNA"/>
</dbReference>
<sequence>MMKTESKVTKFFIFSGIVLFTVGLLSFDLDGFSFEINKKSYTKMIVATVFFAISYFRIQNEKRTNKIE</sequence>
<keyword evidence="1" id="KW-1133">Transmembrane helix</keyword>
<reference evidence="2 3" key="1">
    <citation type="submission" date="2020-08" db="EMBL/GenBank/DDBJ databases">
        <title>Description of novel Flavobacterium F-400 isolate.</title>
        <authorList>
            <person name="Saticioglu I."/>
            <person name="Duman M."/>
            <person name="Altun S."/>
        </authorList>
    </citation>
    <scope>NUCLEOTIDE SEQUENCE [LARGE SCALE GENOMIC DNA]</scope>
    <source>
        <strain evidence="2 3">F-400</strain>
    </source>
</reference>
<organism evidence="2 3">
    <name type="scientific">Flavobacterium turcicum</name>
    <dbReference type="NCBI Taxonomy" id="2764718"/>
    <lineage>
        <taxon>Bacteria</taxon>
        <taxon>Pseudomonadati</taxon>
        <taxon>Bacteroidota</taxon>
        <taxon>Flavobacteriia</taxon>
        <taxon>Flavobacteriales</taxon>
        <taxon>Flavobacteriaceae</taxon>
        <taxon>Flavobacterium</taxon>
    </lineage>
</organism>
<gene>
    <name evidence="2" type="ORF">H8R26_02125</name>
</gene>
<comment type="caution">
    <text evidence="2">The sequence shown here is derived from an EMBL/GenBank/DDBJ whole genome shotgun (WGS) entry which is preliminary data.</text>
</comment>
<accession>A0ABR7JCX7</accession>